<sequence>MFCLYLWLCKLLCFWVFNAFLVGVLLHRLPLRCFEGLIIAHMILLFIWDFGLHFFWMFERDLLRFFVCGFVWFHFSGLFGCWF</sequence>
<gene>
    <name evidence="2" type="ORF">HanXRQr2_Chr01g0032161</name>
</gene>
<dbReference type="EMBL" id="MNCJ02000316">
    <property type="protein sequence ID" value="KAF5822887.1"/>
    <property type="molecule type" value="Genomic_DNA"/>
</dbReference>
<dbReference type="AlphaFoldDB" id="A0A9K3JX22"/>
<keyword evidence="1" id="KW-0812">Transmembrane</keyword>
<proteinExistence type="predicted"/>
<organism evidence="2 3">
    <name type="scientific">Helianthus annuus</name>
    <name type="common">Common sunflower</name>
    <dbReference type="NCBI Taxonomy" id="4232"/>
    <lineage>
        <taxon>Eukaryota</taxon>
        <taxon>Viridiplantae</taxon>
        <taxon>Streptophyta</taxon>
        <taxon>Embryophyta</taxon>
        <taxon>Tracheophyta</taxon>
        <taxon>Spermatophyta</taxon>
        <taxon>Magnoliopsida</taxon>
        <taxon>eudicotyledons</taxon>
        <taxon>Gunneridae</taxon>
        <taxon>Pentapetalae</taxon>
        <taxon>asterids</taxon>
        <taxon>campanulids</taxon>
        <taxon>Asterales</taxon>
        <taxon>Asteraceae</taxon>
        <taxon>Asteroideae</taxon>
        <taxon>Heliantheae alliance</taxon>
        <taxon>Heliantheae</taxon>
        <taxon>Helianthus</taxon>
    </lineage>
</organism>
<accession>A0A9K3JX22</accession>
<protein>
    <submittedName>
        <fullName evidence="2">Uncharacterized protein</fullName>
    </submittedName>
</protein>
<evidence type="ECO:0000256" key="1">
    <source>
        <dbReference type="SAM" id="Phobius"/>
    </source>
</evidence>
<keyword evidence="1" id="KW-0472">Membrane</keyword>
<feature type="transmembrane region" description="Helical" evidence="1">
    <location>
        <begin position="6"/>
        <end position="26"/>
    </location>
</feature>
<comment type="caution">
    <text evidence="2">The sequence shown here is derived from an EMBL/GenBank/DDBJ whole genome shotgun (WGS) entry which is preliminary data.</text>
</comment>
<dbReference type="Proteomes" id="UP000215914">
    <property type="component" value="Unassembled WGS sequence"/>
</dbReference>
<keyword evidence="1" id="KW-1133">Transmembrane helix</keyword>
<feature type="transmembrane region" description="Helical" evidence="1">
    <location>
        <begin position="38"/>
        <end position="56"/>
    </location>
</feature>
<reference evidence="2" key="1">
    <citation type="journal article" date="2017" name="Nature">
        <title>The sunflower genome provides insights into oil metabolism, flowering and Asterid evolution.</title>
        <authorList>
            <person name="Badouin H."/>
            <person name="Gouzy J."/>
            <person name="Grassa C.J."/>
            <person name="Murat F."/>
            <person name="Staton S.E."/>
            <person name="Cottret L."/>
            <person name="Lelandais-Briere C."/>
            <person name="Owens G.L."/>
            <person name="Carrere S."/>
            <person name="Mayjonade B."/>
            <person name="Legrand L."/>
            <person name="Gill N."/>
            <person name="Kane N.C."/>
            <person name="Bowers J.E."/>
            <person name="Hubner S."/>
            <person name="Bellec A."/>
            <person name="Berard A."/>
            <person name="Berges H."/>
            <person name="Blanchet N."/>
            <person name="Boniface M.C."/>
            <person name="Brunel D."/>
            <person name="Catrice O."/>
            <person name="Chaidir N."/>
            <person name="Claudel C."/>
            <person name="Donnadieu C."/>
            <person name="Faraut T."/>
            <person name="Fievet G."/>
            <person name="Helmstetter N."/>
            <person name="King M."/>
            <person name="Knapp S.J."/>
            <person name="Lai Z."/>
            <person name="Le Paslier M.C."/>
            <person name="Lippi Y."/>
            <person name="Lorenzon L."/>
            <person name="Mandel J.R."/>
            <person name="Marage G."/>
            <person name="Marchand G."/>
            <person name="Marquand E."/>
            <person name="Bret-Mestries E."/>
            <person name="Morien E."/>
            <person name="Nambeesan S."/>
            <person name="Nguyen T."/>
            <person name="Pegot-Espagnet P."/>
            <person name="Pouilly N."/>
            <person name="Raftis F."/>
            <person name="Sallet E."/>
            <person name="Schiex T."/>
            <person name="Thomas J."/>
            <person name="Vandecasteele C."/>
            <person name="Vares D."/>
            <person name="Vear F."/>
            <person name="Vautrin S."/>
            <person name="Crespi M."/>
            <person name="Mangin B."/>
            <person name="Burke J.M."/>
            <person name="Salse J."/>
            <person name="Munos S."/>
            <person name="Vincourt P."/>
            <person name="Rieseberg L.H."/>
            <person name="Langlade N.B."/>
        </authorList>
    </citation>
    <scope>NUCLEOTIDE SEQUENCE</scope>
    <source>
        <tissue evidence="2">Leaves</tissue>
    </source>
</reference>
<dbReference type="Gramene" id="mRNA:HanXRQr2_Chr01g0032161">
    <property type="protein sequence ID" value="mRNA:HanXRQr2_Chr01g0032161"/>
    <property type="gene ID" value="HanXRQr2_Chr01g0032161"/>
</dbReference>
<keyword evidence="3" id="KW-1185">Reference proteome</keyword>
<name>A0A9K3JX22_HELAN</name>
<evidence type="ECO:0000313" key="3">
    <source>
        <dbReference type="Proteomes" id="UP000215914"/>
    </source>
</evidence>
<feature type="transmembrane region" description="Helical" evidence="1">
    <location>
        <begin position="62"/>
        <end position="82"/>
    </location>
</feature>
<reference evidence="2" key="2">
    <citation type="submission" date="2020-06" db="EMBL/GenBank/DDBJ databases">
        <title>Helianthus annuus Genome sequencing and assembly Release 2.</title>
        <authorList>
            <person name="Gouzy J."/>
            <person name="Langlade N."/>
            <person name="Munos S."/>
        </authorList>
    </citation>
    <scope>NUCLEOTIDE SEQUENCE</scope>
    <source>
        <tissue evidence="2">Leaves</tissue>
    </source>
</reference>
<evidence type="ECO:0000313" key="2">
    <source>
        <dbReference type="EMBL" id="KAF5822887.1"/>
    </source>
</evidence>